<evidence type="ECO:0000256" key="6">
    <source>
        <dbReference type="SAM" id="MobiDB-lite"/>
    </source>
</evidence>
<keyword evidence="5" id="KW-0175">Coiled coil</keyword>
<feature type="region of interest" description="Disordered" evidence="6">
    <location>
        <begin position="548"/>
        <end position="595"/>
    </location>
</feature>
<dbReference type="InterPro" id="IPR051681">
    <property type="entry name" value="Ser/Thr_Kinases-Pseudokinases"/>
</dbReference>
<dbReference type="GO" id="GO:0097527">
    <property type="term" value="P:necroptotic signaling pathway"/>
    <property type="evidence" value="ECO:0007669"/>
    <property type="project" value="TreeGrafter"/>
</dbReference>
<dbReference type="Gene3D" id="1.10.510.10">
    <property type="entry name" value="Transferase(Phosphotransferase) domain 1"/>
    <property type="match status" value="1"/>
</dbReference>
<dbReference type="InParanoid" id="A0A1X7TL10"/>
<dbReference type="Gene3D" id="3.30.200.20">
    <property type="entry name" value="Phosphorylase Kinase, domain 1"/>
    <property type="match status" value="1"/>
</dbReference>
<protein>
    <recommendedName>
        <fullName evidence="7">Protein kinase domain-containing protein</fullName>
    </recommendedName>
</protein>
<dbReference type="SUPFAM" id="SSF117281">
    <property type="entry name" value="Kelch motif"/>
    <property type="match status" value="1"/>
</dbReference>
<reference evidence="8" key="1">
    <citation type="submission" date="2017-05" db="UniProtKB">
        <authorList>
            <consortium name="EnsemblMetazoa"/>
        </authorList>
    </citation>
    <scope>IDENTIFICATION</scope>
</reference>
<dbReference type="Pfam" id="PF00069">
    <property type="entry name" value="Pkinase"/>
    <property type="match status" value="1"/>
</dbReference>
<feature type="domain" description="Protein kinase" evidence="7">
    <location>
        <begin position="646"/>
        <end position="898"/>
    </location>
</feature>
<dbReference type="OrthoDB" id="5371837at2759"/>
<evidence type="ECO:0000259" key="7">
    <source>
        <dbReference type="PROSITE" id="PS50011"/>
    </source>
</evidence>
<dbReference type="Gene3D" id="2.120.10.80">
    <property type="entry name" value="Kelch-type beta propeller"/>
    <property type="match status" value="2"/>
</dbReference>
<keyword evidence="2 4" id="KW-0547">Nucleotide-binding</keyword>
<dbReference type="STRING" id="400682.A0A1X7TL10"/>
<evidence type="ECO:0000313" key="8">
    <source>
        <dbReference type="EnsemblMetazoa" id="Aqu2.1.15316_001"/>
    </source>
</evidence>
<name>A0A1X7TL10_AMPQE</name>
<keyword evidence="1" id="KW-0880">Kelch repeat</keyword>
<dbReference type="InterPro" id="IPR011009">
    <property type="entry name" value="Kinase-like_dom_sf"/>
</dbReference>
<dbReference type="eggNOG" id="KOG0379">
    <property type="taxonomic scope" value="Eukaryota"/>
</dbReference>
<evidence type="ECO:0000256" key="5">
    <source>
        <dbReference type="SAM" id="Coils"/>
    </source>
</evidence>
<dbReference type="InterPro" id="IPR017441">
    <property type="entry name" value="Protein_kinase_ATP_BS"/>
</dbReference>
<dbReference type="PANTHER" id="PTHR44329">
    <property type="entry name" value="SERINE/THREONINE-PROTEIN KINASE TNNI3K-RELATED"/>
    <property type="match status" value="1"/>
</dbReference>
<sequence length="946" mass="108857">MQKEACEGKCPYGCSLCDKNKLNERARHRTVSAEMYVWAGTQSDFPAVHNSEEKRRITSNIQHFTPSTGQWITRGTTGTPPLGIIAYCCTAIDDLLYYFGGYCGHHSCYHNSISQLDTASLQWRELEPTDATRPVMRRAYGGMISFERNGVHYLLMIGGLGSKPAAQPAHYKYIESANKGEWFTNEHSIYNISSREWSIPLIIGHCIPPGESFIIEKINNTRAVLFGGIEADNVKATVTNNIYILEISISTVFWQCVKKPEAIDRWPVGRYLHAGAIIMAESDCPRLMISGGRDKNYDTLDDCWILNITQHSWIKLDVPHSVSKRNGHSLSVLIMSPHCVWITTVGGVDDKCCTLVTNPDIAMLTKLVLNSKGEWTVGDTLDTNGMNNEEYRKKKYLQELEAGRNPREDIAIMQTIEAFMKSLEEKESEIQFYHQQFEQKERKKSEKEQEIRRYCYQLQEKNRKHQVLLQKKDREIQVKHRELQGKDREIQEKHRELNEKDREIQEKHRELQGKDRELQVKVRELQEKDRELLRVRLRLTRELQEKDRELQEKDRELQEKDRELQEKDRELQEKDEKLHEKLHEKDRELQEKHRELQGKDRELQVKVRELQEKDRELQEKDRELQEKDRELRQSQDHWVVNKDEVTLTKEELGRGSYAVVTVGNFRGLRVAVKSLHNMIISDYNLGIFTREMTIASQVRHPNLVQFIGATKVGHPLILTELMSTSLNHELRKNRLTNQQILSIAQDVALGLNYLHLFKPQPIIHRDISSPNVLLKPCTGPAGYEAKVADYGTAKVVQAESTGTVMPGNPAYAAPEAPIPDRHSPAMDVYSYSVLLMELNLLCPPEMTTVERAQQSARVSWSHMKSLIQRGLNTDPADRPTMAEVIRCGQCVSIATCYLQMASSTALQFPKGPSLVEKERGKDEEEESVENSLVLQKLFISALNDNR</sequence>
<dbReference type="PROSITE" id="PS00107">
    <property type="entry name" value="PROTEIN_KINASE_ATP"/>
    <property type="match status" value="1"/>
</dbReference>
<dbReference type="eggNOG" id="KOG0192">
    <property type="taxonomic scope" value="Eukaryota"/>
</dbReference>
<keyword evidence="3 4" id="KW-0067">ATP-binding</keyword>
<dbReference type="eggNOG" id="KOG3592">
    <property type="taxonomic scope" value="Eukaryota"/>
</dbReference>
<evidence type="ECO:0000256" key="3">
    <source>
        <dbReference type="ARBA" id="ARBA00022840"/>
    </source>
</evidence>
<dbReference type="PANTHER" id="PTHR44329:SF298">
    <property type="entry name" value="MIXED LINEAGE KINASE DOMAIN-LIKE PROTEIN"/>
    <property type="match status" value="1"/>
</dbReference>
<dbReference type="Pfam" id="PF01344">
    <property type="entry name" value="Kelch_1"/>
    <property type="match status" value="1"/>
</dbReference>
<dbReference type="InterPro" id="IPR006652">
    <property type="entry name" value="Kelch_1"/>
</dbReference>
<feature type="binding site" evidence="4">
    <location>
        <position position="673"/>
    </location>
    <ligand>
        <name>ATP</name>
        <dbReference type="ChEBI" id="CHEBI:30616"/>
    </ligand>
</feature>
<dbReference type="InterPro" id="IPR000719">
    <property type="entry name" value="Prot_kinase_dom"/>
</dbReference>
<dbReference type="EnsemblMetazoa" id="Aqu2.1.15316_001">
    <property type="protein sequence ID" value="Aqu2.1.15316_001"/>
    <property type="gene ID" value="Aqu2.1.15316"/>
</dbReference>
<evidence type="ECO:0000256" key="1">
    <source>
        <dbReference type="ARBA" id="ARBA00022441"/>
    </source>
</evidence>
<feature type="coiled-coil region" evidence="5">
    <location>
        <begin position="416"/>
        <end position="450"/>
    </location>
</feature>
<dbReference type="GO" id="GO:0004672">
    <property type="term" value="F:protein kinase activity"/>
    <property type="evidence" value="ECO:0007669"/>
    <property type="project" value="InterPro"/>
</dbReference>
<accession>A0A1X7TL10</accession>
<dbReference type="PROSITE" id="PS50011">
    <property type="entry name" value="PROTEIN_KINASE_DOM"/>
    <property type="match status" value="1"/>
</dbReference>
<feature type="region of interest" description="Disordered" evidence="6">
    <location>
        <begin position="481"/>
        <end position="510"/>
    </location>
</feature>
<evidence type="ECO:0000256" key="4">
    <source>
        <dbReference type="PROSITE-ProRule" id="PRU10141"/>
    </source>
</evidence>
<dbReference type="SUPFAM" id="SSF56112">
    <property type="entry name" value="Protein kinase-like (PK-like)"/>
    <property type="match status" value="1"/>
</dbReference>
<dbReference type="GO" id="GO:0005524">
    <property type="term" value="F:ATP binding"/>
    <property type="evidence" value="ECO:0007669"/>
    <property type="project" value="UniProtKB-UniRule"/>
</dbReference>
<proteinExistence type="predicted"/>
<evidence type="ECO:0000256" key="2">
    <source>
        <dbReference type="ARBA" id="ARBA00022741"/>
    </source>
</evidence>
<organism evidence="8">
    <name type="scientific">Amphimedon queenslandica</name>
    <name type="common">Sponge</name>
    <dbReference type="NCBI Taxonomy" id="400682"/>
    <lineage>
        <taxon>Eukaryota</taxon>
        <taxon>Metazoa</taxon>
        <taxon>Porifera</taxon>
        <taxon>Demospongiae</taxon>
        <taxon>Heteroscleromorpha</taxon>
        <taxon>Haplosclerida</taxon>
        <taxon>Niphatidae</taxon>
        <taxon>Amphimedon</taxon>
    </lineage>
</organism>
<dbReference type="AlphaFoldDB" id="A0A1X7TL10"/>
<dbReference type="InterPro" id="IPR015915">
    <property type="entry name" value="Kelch-typ_b-propeller"/>
</dbReference>